<dbReference type="Proteomes" id="UP000031575">
    <property type="component" value="Unassembled WGS sequence"/>
</dbReference>
<evidence type="ECO:0000256" key="1">
    <source>
        <dbReference type="SAM" id="MobiDB-lite"/>
    </source>
</evidence>
<dbReference type="GeneID" id="63681864"/>
<evidence type="ECO:0000313" key="3">
    <source>
        <dbReference type="Proteomes" id="UP000031575"/>
    </source>
</evidence>
<evidence type="ECO:0008006" key="4">
    <source>
        <dbReference type="Google" id="ProtNLM"/>
    </source>
</evidence>
<dbReference type="Gene3D" id="3.40.50.2000">
    <property type="entry name" value="Glycogen Phosphorylase B"/>
    <property type="match status" value="1"/>
</dbReference>
<feature type="compositionally biased region" description="Basic and acidic residues" evidence="1">
    <location>
        <begin position="1"/>
        <end position="16"/>
    </location>
</feature>
<dbReference type="AlphaFoldDB" id="A0A0C2IAV7"/>
<sequence length="138" mass="15031">MDSMDDRSEDGRDRSSTELPPAPYSFYDKLGDALTADWNPREHGLQGLQESPPDFNTAIVSAVERSDTPCPPNIVVQIVGSCGVVQSFVALGTTLKRYGHRVRIAAHNESIDGDPAYLMDSMVKNPGLLPQVKTSREG</sequence>
<dbReference type="RefSeq" id="XP_040614396.1">
    <property type="nucleotide sequence ID" value="XM_040766943.1"/>
</dbReference>
<feature type="region of interest" description="Disordered" evidence="1">
    <location>
        <begin position="1"/>
        <end position="25"/>
    </location>
</feature>
<reference evidence="2 3" key="1">
    <citation type="journal article" date="2014" name="BMC Genomics">
        <title>Comparative genomics of the major fungal agents of human and animal Sporotrichosis: Sporothrix schenckii and Sporothrix brasiliensis.</title>
        <authorList>
            <person name="Teixeira M.M."/>
            <person name="de Almeida L.G."/>
            <person name="Kubitschek-Barreira P."/>
            <person name="Alves F.L."/>
            <person name="Kioshima E.S."/>
            <person name="Abadio A.K."/>
            <person name="Fernandes L."/>
            <person name="Derengowski L.S."/>
            <person name="Ferreira K.S."/>
            <person name="Souza R.C."/>
            <person name="Ruiz J.C."/>
            <person name="de Andrade N.C."/>
            <person name="Paes H.C."/>
            <person name="Nicola A.M."/>
            <person name="Albuquerque P."/>
            <person name="Gerber A.L."/>
            <person name="Martins V.P."/>
            <person name="Peconick L.D."/>
            <person name="Neto A.V."/>
            <person name="Chaucanez C.B."/>
            <person name="Silva P.A."/>
            <person name="Cunha O.L."/>
            <person name="de Oliveira F.F."/>
            <person name="dos Santos T.C."/>
            <person name="Barros A.L."/>
            <person name="Soares M.A."/>
            <person name="de Oliveira L.M."/>
            <person name="Marini M.M."/>
            <person name="Villalobos-Duno H."/>
            <person name="Cunha M.M."/>
            <person name="de Hoog S."/>
            <person name="da Silveira J.F."/>
            <person name="Henrissat B."/>
            <person name="Nino-Vega G.A."/>
            <person name="Cisalpino P.S."/>
            <person name="Mora-Montes H.M."/>
            <person name="Almeida S.R."/>
            <person name="Stajich J.E."/>
            <person name="Lopes-Bezerra L.M."/>
            <person name="Vasconcelos A.T."/>
            <person name="Felipe M.S."/>
        </authorList>
    </citation>
    <scope>NUCLEOTIDE SEQUENCE [LARGE SCALE GENOMIC DNA]</scope>
    <source>
        <strain evidence="2 3">5110</strain>
    </source>
</reference>
<dbReference type="PANTHER" id="PTHR48050:SF13">
    <property type="entry name" value="STEROL 3-BETA-GLUCOSYLTRANSFERASE UGT80A2"/>
    <property type="match status" value="1"/>
</dbReference>
<comment type="caution">
    <text evidence="2">The sequence shown here is derived from an EMBL/GenBank/DDBJ whole genome shotgun (WGS) entry which is preliminary data.</text>
</comment>
<dbReference type="SUPFAM" id="SSF53756">
    <property type="entry name" value="UDP-Glycosyltransferase/glycogen phosphorylase"/>
    <property type="match status" value="1"/>
</dbReference>
<dbReference type="HOGENOM" id="CLU_1856591_0_0_1"/>
<dbReference type="InterPro" id="IPR050426">
    <property type="entry name" value="Glycosyltransferase_28"/>
</dbReference>
<organism evidence="2 3">
    <name type="scientific">Sporothrix brasiliensis 5110</name>
    <dbReference type="NCBI Taxonomy" id="1398154"/>
    <lineage>
        <taxon>Eukaryota</taxon>
        <taxon>Fungi</taxon>
        <taxon>Dikarya</taxon>
        <taxon>Ascomycota</taxon>
        <taxon>Pezizomycotina</taxon>
        <taxon>Sordariomycetes</taxon>
        <taxon>Sordariomycetidae</taxon>
        <taxon>Ophiostomatales</taxon>
        <taxon>Ophiostomataceae</taxon>
        <taxon>Sporothrix</taxon>
    </lineage>
</organism>
<evidence type="ECO:0000313" key="2">
    <source>
        <dbReference type="EMBL" id="KIH86386.1"/>
    </source>
</evidence>
<name>A0A0C2IAV7_9PEZI</name>
<proteinExistence type="predicted"/>
<dbReference type="OrthoDB" id="5243269at2759"/>
<dbReference type="EMBL" id="AWTV01000011">
    <property type="protein sequence ID" value="KIH86386.1"/>
    <property type="molecule type" value="Genomic_DNA"/>
</dbReference>
<dbReference type="PANTHER" id="PTHR48050">
    <property type="entry name" value="STEROL 3-BETA-GLUCOSYLTRANSFERASE"/>
    <property type="match status" value="1"/>
</dbReference>
<gene>
    <name evidence="2" type="ORF">SPBR_08705</name>
</gene>
<dbReference type="VEuPathDB" id="FungiDB:SPBR_08705"/>
<accession>A0A0C2IAV7</accession>
<protein>
    <recommendedName>
        <fullName evidence="4">Glycosyltransferase family 28 N-terminal domain-containing protein</fullName>
    </recommendedName>
</protein>
<keyword evidence="3" id="KW-1185">Reference proteome</keyword>